<dbReference type="EC" id="3.4.21.-" evidence="4"/>
<feature type="domain" description="Peptidase C-terminal archaeal/bacterial" evidence="3">
    <location>
        <begin position="346"/>
        <end position="415"/>
    </location>
</feature>
<feature type="compositionally biased region" description="Basic and acidic residues" evidence="1">
    <location>
        <begin position="786"/>
        <end position="806"/>
    </location>
</feature>
<protein>
    <submittedName>
        <fullName evidence="4">Putative subtilase-type serine protease</fullName>
        <ecNumber evidence="4">3.4.21.-</ecNumber>
    </submittedName>
</protein>
<evidence type="ECO:0000259" key="3">
    <source>
        <dbReference type="Pfam" id="PF04151"/>
    </source>
</evidence>
<feature type="chain" id="PRO_5021749247" evidence="2">
    <location>
        <begin position="33"/>
        <end position="820"/>
    </location>
</feature>
<dbReference type="AlphaFoldDB" id="A0A518BB63"/>
<keyword evidence="4" id="KW-0645">Protease</keyword>
<accession>A0A518BB63</accession>
<dbReference type="InterPro" id="IPR013783">
    <property type="entry name" value="Ig-like_fold"/>
</dbReference>
<dbReference type="Proteomes" id="UP000317093">
    <property type="component" value="Chromosome"/>
</dbReference>
<dbReference type="GO" id="GO:0008233">
    <property type="term" value="F:peptidase activity"/>
    <property type="evidence" value="ECO:0007669"/>
    <property type="project" value="UniProtKB-KW"/>
</dbReference>
<reference evidence="4 5" key="1">
    <citation type="submission" date="2019-02" db="EMBL/GenBank/DDBJ databases">
        <title>Deep-cultivation of Planctomycetes and their phenomic and genomic characterization uncovers novel biology.</title>
        <authorList>
            <person name="Wiegand S."/>
            <person name="Jogler M."/>
            <person name="Boedeker C."/>
            <person name="Pinto D."/>
            <person name="Vollmers J."/>
            <person name="Rivas-Marin E."/>
            <person name="Kohn T."/>
            <person name="Peeters S.H."/>
            <person name="Heuer A."/>
            <person name="Rast P."/>
            <person name="Oberbeckmann S."/>
            <person name="Bunk B."/>
            <person name="Jeske O."/>
            <person name="Meyerdierks A."/>
            <person name="Storesund J.E."/>
            <person name="Kallscheuer N."/>
            <person name="Luecker S."/>
            <person name="Lage O.M."/>
            <person name="Pohl T."/>
            <person name="Merkel B.J."/>
            <person name="Hornburger P."/>
            <person name="Mueller R.-W."/>
            <person name="Bruemmer F."/>
            <person name="Labrenz M."/>
            <person name="Spormann A.M."/>
            <person name="Op den Camp H."/>
            <person name="Overmann J."/>
            <person name="Amann R."/>
            <person name="Jetten M.S.M."/>
            <person name="Mascher T."/>
            <person name="Medema M.H."/>
            <person name="Devos D.P."/>
            <person name="Kaster A.-K."/>
            <person name="Ovreas L."/>
            <person name="Rohde M."/>
            <person name="Galperin M.Y."/>
            <person name="Jogler C."/>
        </authorList>
    </citation>
    <scope>NUCLEOTIDE SEQUENCE [LARGE SCALE GENOMIC DNA]</scope>
    <source>
        <strain evidence="4 5">Pan216</strain>
    </source>
</reference>
<dbReference type="KEGG" id="knv:Pan216_50320"/>
<dbReference type="RefSeq" id="WP_145262136.1">
    <property type="nucleotide sequence ID" value="NZ_CP036279.1"/>
</dbReference>
<dbReference type="Pfam" id="PF04151">
    <property type="entry name" value="PPC"/>
    <property type="match status" value="1"/>
</dbReference>
<feature type="signal peptide" evidence="2">
    <location>
        <begin position="1"/>
        <end position="32"/>
    </location>
</feature>
<gene>
    <name evidence="4" type="ORF">Pan216_50320</name>
</gene>
<evidence type="ECO:0000256" key="2">
    <source>
        <dbReference type="SAM" id="SignalP"/>
    </source>
</evidence>
<dbReference type="OrthoDB" id="237792at2"/>
<keyword evidence="2" id="KW-0732">Signal</keyword>
<dbReference type="Gene3D" id="2.60.40.10">
    <property type="entry name" value="Immunoglobulins"/>
    <property type="match status" value="1"/>
</dbReference>
<keyword evidence="4" id="KW-0378">Hydrolase</keyword>
<proteinExistence type="predicted"/>
<evidence type="ECO:0000313" key="5">
    <source>
        <dbReference type="Proteomes" id="UP000317093"/>
    </source>
</evidence>
<keyword evidence="5" id="KW-1185">Reference proteome</keyword>
<organism evidence="4 5">
    <name type="scientific">Kolteria novifilia</name>
    <dbReference type="NCBI Taxonomy" id="2527975"/>
    <lineage>
        <taxon>Bacteria</taxon>
        <taxon>Pseudomonadati</taxon>
        <taxon>Planctomycetota</taxon>
        <taxon>Planctomycetia</taxon>
        <taxon>Kolteriales</taxon>
        <taxon>Kolteriaceae</taxon>
        <taxon>Kolteria</taxon>
    </lineage>
</organism>
<dbReference type="EMBL" id="CP036279">
    <property type="protein sequence ID" value="QDU64143.1"/>
    <property type="molecule type" value="Genomic_DNA"/>
</dbReference>
<feature type="region of interest" description="Disordered" evidence="1">
    <location>
        <begin position="769"/>
        <end position="806"/>
    </location>
</feature>
<dbReference type="GO" id="GO:0006508">
    <property type="term" value="P:proteolysis"/>
    <property type="evidence" value="ECO:0007669"/>
    <property type="project" value="UniProtKB-KW"/>
</dbReference>
<sequence length="820" mass="89322" precursor="true">MMYARDSRKMAKGTGFLFGVLSLFSLTLVAEAAAPEVSRVTPPGGQRGTDVEVKVSGQRLADAEALLFSSPGITVKKIEPNKNGRDAKVTLSIAKDCEIGENPFRVRTKTGISSLQTFFVSTLPEVMEQEPNNNLEEAKPLAVDSVVSGTLGNEDIDYYVIEAKKGQRINVETAGLRVARSFLDLHVTLMDEGRFELATADDTALLRHDPHCGAIIPKDGKYYVAIRESAYGGGGRPYRLSVGTFPRPTAAYPSGGRPGEELTVKMLGDPAGPYDAKIKLPNVAGPDTVAIVPEKDGKPAQSPIWVRVADQQSVLEAEPNNDAKQAQKFDISSPAAVHGIISEKGDTDWFKFDAKKGQVIDFRVFGRGLRSPLDSVLDIYNAKGQRVAGNDDSGAPDSYSRYRIPADGEYMFRVRDHLMAGGADYVYRVEATPVTPTMSIVAMPIQQRRRDADRLAVPRGNRSMVLLRVARKDFGGEVKLDVGDLPKGVTAINTVISDKTDRVPLLIEASADAPLEAARIKVDAKKTDPKQPVTGHFDMPINYVLYNNNQPYYQVRSERFDIAVVDEVPYSIELEQPKAPIVQDGATNLKVKVHRKGDFKGDVRLYLPFRPPGVSGSASIVVKGNQSEVDYPLNANNKASVGTWPVVVIAESNINGTVQVASKPVNLEIAPPYVNVKLQMAAAEQGQQTDLIAKIEQKKPFEGKAKIKIIGLPHKVTAPEKEFTKDAPEDLAFPVTIDATSPVGNHKALYCEVTVTENGAPVIHRLGRGGVLRIDPPPKKKPVAQKKPEPKKQAAPVKKERQLSRLEKLRLEAKQAAQTN</sequence>
<name>A0A518BB63_9BACT</name>
<dbReference type="Gene3D" id="2.60.120.380">
    <property type="match status" value="2"/>
</dbReference>
<dbReference type="InterPro" id="IPR007280">
    <property type="entry name" value="Peptidase_C_arc/bac"/>
</dbReference>
<evidence type="ECO:0000256" key="1">
    <source>
        <dbReference type="SAM" id="MobiDB-lite"/>
    </source>
</evidence>
<evidence type="ECO:0000313" key="4">
    <source>
        <dbReference type="EMBL" id="QDU64143.1"/>
    </source>
</evidence>
<dbReference type="SUPFAM" id="SSF89260">
    <property type="entry name" value="Collagen-binding domain"/>
    <property type="match status" value="2"/>
</dbReference>